<dbReference type="Proteomes" id="UP000219329">
    <property type="component" value="Unassembled WGS sequence"/>
</dbReference>
<keyword evidence="9 18" id="KW-0378">Hydrolase</keyword>
<feature type="binding site" evidence="17">
    <location>
        <position position="7"/>
    </location>
    <ligand>
        <name>a divalent metal cation</name>
        <dbReference type="ChEBI" id="CHEBI:60240"/>
        <label>1</label>
        <note>catalytic</note>
    </ligand>
</feature>
<evidence type="ECO:0000256" key="9">
    <source>
        <dbReference type="ARBA" id="ARBA00022801"/>
    </source>
</evidence>
<dbReference type="GO" id="GO:0046872">
    <property type="term" value="F:metal ion binding"/>
    <property type="evidence" value="ECO:0007669"/>
    <property type="project" value="UniProtKB-KW"/>
</dbReference>
<feature type="domain" description="Exonuclease" evidence="19">
    <location>
        <begin position="2"/>
        <end position="175"/>
    </location>
</feature>
<evidence type="ECO:0000256" key="11">
    <source>
        <dbReference type="ARBA" id="ARBA00022842"/>
    </source>
</evidence>
<keyword evidence="7 18" id="KW-0540">Nuclease</keyword>
<dbReference type="InterPro" id="IPR006309">
    <property type="entry name" value="DnaQ_proteo"/>
</dbReference>
<dbReference type="CDD" id="cd06131">
    <property type="entry name" value="DNA_pol_III_epsilon_Ecoli_like"/>
    <property type="match status" value="1"/>
</dbReference>
<protein>
    <recommendedName>
        <fullName evidence="3 18">DNA polymerase III subunit epsilon</fullName>
        <ecNumber evidence="2 18">2.7.7.7</ecNumber>
    </recommendedName>
</protein>
<comment type="caution">
    <text evidence="20">The sequence shown here is derived from an EMBL/GenBank/DDBJ whole genome shotgun (WGS) entry which is preliminary data.</text>
</comment>
<dbReference type="FunFam" id="3.30.420.10:FF:000012">
    <property type="entry name" value="DNA polymerase III subunit epsilon"/>
    <property type="match status" value="1"/>
</dbReference>
<proteinExistence type="predicted"/>
<gene>
    <name evidence="18" type="primary">dnaQ</name>
    <name evidence="20" type="ORF">CNF02_06075</name>
</gene>
<dbReference type="InterPro" id="IPR013520">
    <property type="entry name" value="Ribonucl_H"/>
</dbReference>
<evidence type="ECO:0000256" key="13">
    <source>
        <dbReference type="ARBA" id="ARBA00023211"/>
    </source>
</evidence>
<keyword evidence="13 17" id="KW-0464">Manganese</keyword>
<dbReference type="InterPro" id="IPR006054">
    <property type="entry name" value="DnaQ"/>
</dbReference>
<dbReference type="GO" id="GO:0003887">
    <property type="term" value="F:DNA-directed DNA polymerase activity"/>
    <property type="evidence" value="ECO:0007669"/>
    <property type="project" value="UniProtKB-KW"/>
</dbReference>
<keyword evidence="11 17" id="KW-0460">Magnesium</keyword>
<dbReference type="Pfam" id="PF00929">
    <property type="entry name" value="RNase_T"/>
    <property type="match status" value="1"/>
</dbReference>
<evidence type="ECO:0000256" key="17">
    <source>
        <dbReference type="PIRSR" id="PIRSR606309-3"/>
    </source>
</evidence>
<evidence type="ECO:0000256" key="2">
    <source>
        <dbReference type="ARBA" id="ARBA00012417"/>
    </source>
</evidence>
<dbReference type="EC" id="2.7.7.7" evidence="2 18"/>
<accession>A0A2A5WDG1</accession>
<keyword evidence="5 18" id="KW-0548">Nucleotidyltransferase</keyword>
<evidence type="ECO:0000256" key="18">
    <source>
        <dbReference type="RuleBase" id="RU364087"/>
    </source>
</evidence>
<evidence type="ECO:0000256" key="6">
    <source>
        <dbReference type="ARBA" id="ARBA00022705"/>
    </source>
</evidence>
<feature type="binding site" evidence="16">
    <location>
        <position position="7"/>
    </location>
    <ligand>
        <name>substrate</name>
    </ligand>
</feature>
<dbReference type="NCBIfam" id="TIGR00573">
    <property type="entry name" value="dnaq"/>
    <property type="match status" value="1"/>
</dbReference>
<evidence type="ECO:0000256" key="12">
    <source>
        <dbReference type="ARBA" id="ARBA00022932"/>
    </source>
</evidence>
<feature type="binding site" evidence="16">
    <location>
        <position position="9"/>
    </location>
    <ligand>
        <name>substrate</name>
    </ligand>
</feature>
<evidence type="ECO:0000256" key="16">
    <source>
        <dbReference type="PIRSR" id="PIRSR606309-2"/>
    </source>
</evidence>
<dbReference type="SUPFAM" id="SSF53098">
    <property type="entry name" value="Ribonuclease H-like"/>
    <property type="match status" value="1"/>
</dbReference>
<evidence type="ECO:0000256" key="4">
    <source>
        <dbReference type="ARBA" id="ARBA00022679"/>
    </source>
</evidence>
<evidence type="ECO:0000256" key="15">
    <source>
        <dbReference type="PIRSR" id="PIRSR606309-1"/>
    </source>
</evidence>
<evidence type="ECO:0000256" key="14">
    <source>
        <dbReference type="ARBA" id="ARBA00049244"/>
    </source>
</evidence>
<keyword evidence="4 18" id="KW-0808">Transferase</keyword>
<name>A0A2A5WDG1_9GAMM</name>
<feature type="active site" description="Proton acceptor" evidence="15">
    <location>
        <position position="153"/>
    </location>
</feature>
<evidence type="ECO:0000256" key="7">
    <source>
        <dbReference type="ARBA" id="ARBA00022722"/>
    </source>
</evidence>
<comment type="function">
    <text evidence="18">DNA polymerase III is a complex, multichain enzyme responsible for most of the replicative synthesis in bacteria. The epsilon subunit contain the editing function and is a proofreading 3'-5' exonuclease.</text>
</comment>
<organism evidence="20 21">
    <name type="scientific">OM182 bacterium MED-G28</name>
    <dbReference type="NCBI Taxonomy" id="1986256"/>
    <lineage>
        <taxon>Bacteria</taxon>
        <taxon>Pseudomonadati</taxon>
        <taxon>Pseudomonadota</taxon>
        <taxon>Gammaproteobacteria</taxon>
        <taxon>OMG group</taxon>
        <taxon>OM182 clade</taxon>
    </lineage>
</organism>
<evidence type="ECO:0000313" key="20">
    <source>
        <dbReference type="EMBL" id="PDH34353.1"/>
    </source>
</evidence>
<keyword evidence="6 18" id="KW-0235">DNA replication</keyword>
<dbReference type="InterPro" id="IPR036397">
    <property type="entry name" value="RNaseH_sf"/>
</dbReference>
<dbReference type="GO" id="GO:0045004">
    <property type="term" value="P:DNA replication proofreading"/>
    <property type="evidence" value="ECO:0007669"/>
    <property type="project" value="TreeGrafter"/>
</dbReference>
<comment type="catalytic activity">
    <reaction evidence="14 18">
        <text>DNA(n) + a 2'-deoxyribonucleoside 5'-triphosphate = DNA(n+1) + diphosphate</text>
        <dbReference type="Rhea" id="RHEA:22508"/>
        <dbReference type="Rhea" id="RHEA-COMP:17339"/>
        <dbReference type="Rhea" id="RHEA-COMP:17340"/>
        <dbReference type="ChEBI" id="CHEBI:33019"/>
        <dbReference type="ChEBI" id="CHEBI:61560"/>
        <dbReference type="ChEBI" id="CHEBI:173112"/>
        <dbReference type="EC" id="2.7.7.7"/>
    </reaction>
</comment>
<dbReference type="GO" id="GO:0008408">
    <property type="term" value="F:3'-5' exonuclease activity"/>
    <property type="evidence" value="ECO:0007669"/>
    <property type="project" value="TreeGrafter"/>
</dbReference>
<keyword evidence="12 18" id="KW-0239">DNA-directed DNA polymerase</keyword>
<dbReference type="NCBIfam" id="TIGR01406">
    <property type="entry name" value="dnaQ_proteo"/>
    <property type="match status" value="1"/>
</dbReference>
<dbReference type="Gene3D" id="3.30.420.10">
    <property type="entry name" value="Ribonuclease H-like superfamily/Ribonuclease H"/>
    <property type="match status" value="1"/>
</dbReference>
<reference evidence="20 21" key="1">
    <citation type="submission" date="2017-08" db="EMBL/GenBank/DDBJ databases">
        <title>Fine stratification of microbial communities through a metagenomic profile of the photic zone.</title>
        <authorList>
            <person name="Haro-Moreno J.M."/>
            <person name="Lopez-Perez M."/>
            <person name="De La Torre J."/>
            <person name="Picazo A."/>
            <person name="Camacho A."/>
            <person name="Rodriguez-Valera F."/>
        </authorList>
    </citation>
    <scope>NUCLEOTIDE SEQUENCE [LARGE SCALE GENOMIC DNA]</scope>
    <source>
        <strain evidence="20">MED-G28</strain>
    </source>
</reference>
<dbReference type="PANTHER" id="PTHR30231">
    <property type="entry name" value="DNA POLYMERASE III SUBUNIT EPSILON"/>
    <property type="match status" value="1"/>
</dbReference>
<dbReference type="AlphaFoldDB" id="A0A2A5WDG1"/>
<dbReference type="GO" id="GO:0003677">
    <property type="term" value="F:DNA binding"/>
    <property type="evidence" value="ECO:0007669"/>
    <property type="project" value="InterPro"/>
</dbReference>
<evidence type="ECO:0000256" key="5">
    <source>
        <dbReference type="ARBA" id="ARBA00022695"/>
    </source>
</evidence>
<feature type="binding site" evidence="17">
    <location>
        <position position="9"/>
    </location>
    <ligand>
        <name>a divalent metal cation</name>
        <dbReference type="ChEBI" id="CHEBI:60240"/>
        <label>1</label>
        <note>catalytic</note>
    </ligand>
</feature>
<sequence length="239" mass="27302">MRQIVLDTETTGLDPQNGHRIVEIGCVEIQNRKLTGKHYQVYLNPEREVDEAAFEVHGLSTEFLSGKRRFHQIEQEFIDFIKGAELIIHNAPFDVGFIDHELKQTESDYVNLNGFCTVLDSLVLAREKHPGQRNSLDALCKRYEVDNTQRTLHGALLDAEILADVYLTMTSGQSGLFRKEGTNEASNFTDKQRTLDPNRASIFVQNATKDELREHRERLDDINKRSGDGCLWLQLEGET</sequence>
<dbReference type="NCBIfam" id="NF004316">
    <property type="entry name" value="PRK05711.1"/>
    <property type="match status" value="1"/>
</dbReference>
<dbReference type="InterPro" id="IPR012337">
    <property type="entry name" value="RNaseH-like_sf"/>
</dbReference>
<keyword evidence="8 17" id="KW-0479">Metal-binding</keyword>
<dbReference type="EMBL" id="NTJZ01000004">
    <property type="protein sequence ID" value="PDH34353.1"/>
    <property type="molecule type" value="Genomic_DNA"/>
</dbReference>
<comment type="cofactor">
    <cofactor evidence="1 18">
        <name>Mn(2+)</name>
        <dbReference type="ChEBI" id="CHEBI:29035"/>
    </cofactor>
</comment>
<comment type="cofactor">
    <cofactor evidence="17">
        <name>Mg(2+)</name>
        <dbReference type="ChEBI" id="CHEBI:18420"/>
    </cofactor>
    <cofactor evidence="17">
        <name>Mn(2+)</name>
        <dbReference type="ChEBI" id="CHEBI:29035"/>
    </cofactor>
    <text evidence="17">Binds 2 divalent metal cations. Magnesium or manganese.</text>
</comment>
<evidence type="ECO:0000256" key="8">
    <source>
        <dbReference type="ARBA" id="ARBA00022723"/>
    </source>
</evidence>
<keyword evidence="10 18" id="KW-0269">Exonuclease</keyword>
<dbReference type="PANTHER" id="PTHR30231:SF41">
    <property type="entry name" value="DNA POLYMERASE III SUBUNIT EPSILON"/>
    <property type="match status" value="1"/>
</dbReference>
<evidence type="ECO:0000256" key="10">
    <source>
        <dbReference type="ARBA" id="ARBA00022839"/>
    </source>
</evidence>
<feature type="binding site" evidence="16">
    <location>
        <position position="57"/>
    </location>
    <ligand>
        <name>substrate</name>
    </ligand>
</feature>
<evidence type="ECO:0000256" key="3">
    <source>
        <dbReference type="ARBA" id="ARBA00020352"/>
    </source>
</evidence>
<evidence type="ECO:0000313" key="21">
    <source>
        <dbReference type="Proteomes" id="UP000219329"/>
    </source>
</evidence>
<evidence type="ECO:0000259" key="19">
    <source>
        <dbReference type="SMART" id="SM00479"/>
    </source>
</evidence>
<dbReference type="SMART" id="SM00479">
    <property type="entry name" value="EXOIII"/>
    <property type="match status" value="1"/>
</dbReference>
<dbReference type="GO" id="GO:0005829">
    <property type="term" value="C:cytosol"/>
    <property type="evidence" value="ECO:0007669"/>
    <property type="project" value="TreeGrafter"/>
</dbReference>
<comment type="subunit">
    <text evidence="18">DNA polymerase III contains a core (composed of alpha, epsilon and theta chains) that associates with a tau subunit. This core dimerizes to form the POLIII' complex. PolIII' associates with the gamma complex (composed of gamma, delta, delta', psi and chi chains) and with the beta chain to form the complete DNA polymerase III complex.</text>
</comment>
<feature type="binding site" evidence="16">
    <location>
        <position position="158"/>
    </location>
    <ligand>
        <name>substrate</name>
    </ligand>
</feature>
<evidence type="ECO:0000256" key="1">
    <source>
        <dbReference type="ARBA" id="ARBA00001936"/>
    </source>
</evidence>
<feature type="binding site" evidence="17">
    <location>
        <position position="158"/>
    </location>
    <ligand>
        <name>a divalent metal cation</name>
        <dbReference type="ChEBI" id="CHEBI:60240"/>
        <label>1</label>
        <note>catalytic</note>
    </ligand>
</feature>